<sequence>MAFSRSPTLDLHTHGLSRRAWVVLVWLLSSLLLLHCLTERVSITPTASSSYPRLSSNNRTKDIGGTGHSEMGRFGDGGTSAREVSPRLQLRALGEGSKKLPHALIVGVKKGGTRALLEFLRVHPDVRAVGSEPHFFDRNYDKGLEWYR</sequence>
<dbReference type="Gene3D" id="3.40.50.300">
    <property type="entry name" value="P-loop containing nucleotide triphosphate hydrolases"/>
    <property type="match status" value="1"/>
</dbReference>
<dbReference type="EC" id="2.8.2.-" evidence="5"/>
<comment type="similarity">
    <text evidence="5">Belongs to the sulfotransferase 1 family.</text>
</comment>
<feature type="region of interest" description="Disordered" evidence="6">
    <location>
        <begin position="47"/>
        <end position="81"/>
    </location>
</feature>
<name>A0AAV2LCI0_KNICA</name>
<reference evidence="9 10" key="1">
    <citation type="submission" date="2024-04" db="EMBL/GenBank/DDBJ databases">
        <authorList>
            <person name="Waldvogel A.-M."/>
            <person name="Schoenle A."/>
        </authorList>
    </citation>
    <scope>NUCLEOTIDE SEQUENCE [LARGE SCALE GENOMIC DNA]</scope>
</reference>
<keyword evidence="7" id="KW-0472">Membrane</keyword>
<evidence type="ECO:0000256" key="3">
    <source>
        <dbReference type="PIRSR" id="PIRSR637359-1"/>
    </source>
</evidence>
<keyword evidence="1 5" id="KW-0808">Transferase</keyword>
<dbReference type="InterPro" id="IPR027417">
    <property type="entry name" value="P-loop_NTPase"/>
</dbReference>
<accession>A0AAV2LCI0</accession>
<dbReference type="EMBL" id="OZ035845">
    <property type="protein sequence ID" value="CAL1599911.1"/>
    <property type="molecule type" value="Genomic_DNA"/>
</dbReference>
<dbReference type="PANTHER" id="PTHR10605">
    <property type="entry name" value="HEPARAN SULFATE SULFOTRANSFERASE"/>
    <property type="match status" value="1"/>
</dbReference>
<gene>
    <name evidence="9" type="ORF">KC01_LOCUS28096</name>
</gene>
<keyword evidence="7" id="KW-0812">Transmembrane</keyword>
<evidence type="ECO:0000313" key="9">
    <source>
        <dbReference type="EMBL" id="CAL1599911.1"/>
    </source>
</evidence>
<dbReference type="PANTHER" id="PTHR10605:SF7">
    <property type="entry name" value="HEPARAN SULFATE GLUCOSAMINE 3-O-SULFOTRANSFERASE 3B1"/>
    <property type="match status" value="1"/>
</dbReference>
<dbReference type="Proteomes" id="UP001497482">
    <property type="component" value="Chromosome 23"/>
</dbReference>
<organism evidence="9 10">
    <name type="scientific">Knipowitschia caucasica</name>
    <name type="common">Caucasian dwarf goby</name>
    <name type="synonym">Pomatoschistus caucasicus</name>
    <dbReference type="NCBI Taxonomy" id="637954"/>
    <lineage>
        <taxon>Eukaryota</taxon>
        <taxon>Metazoa</taxon>
        <taxon>Chordata</taxon>
        <taxon>Craniata</taxon>
        <taxon>Vertebrata</taxon>
        <taxon>Euteleostomi</taxon>
        <taxon>Actinopterygii</taxon>
        <taxon>Neopterygii</taxon>
        <taxon>Teleostei</taxon>
        <taxon>Neoteleostei</taxon>
        <taxon>Acanthomorphata</taxon>
        <taxon>Gobiaria</taxon>
        <taxon>Gobiiformes</taxon>
        <taxon>Gobioidei</taxon>
        <taxon>Gobiidae</taxon>
        <taxon>Gobiinae</taxon>
        <taxon>Knipowitschia</taxon>
    </lineage>
</organism>
<dbReference type="GO" id="GO:0008467">
    <property type="term" value="F:[heparan sulfate]-glucosamine 3-sulfotransferase activity"/>
    <property type="evidence" value="ECO:0007669"/>
    <property type="project" value="TreeGrafter"/>
</dbReference>
<evidence type="ECO:0000256" key="6">
    <source>
        <dbReference type="SAM" id="MobiDB-lite"/>
    </source>
</evidence>
<keyword evidence="7" id="KW-1133">Transmembrane helix</keyword>
<feature type="compositionally biased region" description="Polar residues" evidence="6">
    <location>
        <begin position="47"/>
        <end position="58"/>
    </location>
</feature>
<evidence type="ECO:0000313" key="10">
    <source>
        <dbReference type="Proteomes" id="UP001497482"/>
    </source>
</evidence>
<feature type="binding site" evidence="4">
    <location>
        <begin position="110"/>
        <end position="114"/>
    </location>
    <ligand>
        <name>3'-phosphoadenylyl sulfate</name>
        <dbReference type="ChEBI" id="CHEBI:58339"/>
    </ligand>
</feature>
<evidence type="ECO:0000259" key="8">
    <source>
        <dbReference type="Pfam" id="PF00685"/>
    </source>
</evidence>
<evidence type="ECO:0000256" key="1">
    <source>
        <dbReference type="ARBA" id="ARBA00022679"/>
    </source>
</evidence>
<evidence type="ECO:0000256" key="4">
    <source>
        <dbReference type="PIRSR" id="PIRSR637359-2"/>
    </source>
</evidence>
<feature type="active site" description="For sulfotransferase activity" evidence="3">
    <location>
        <position position="110"/>
    </location>
</feature>
<protein>
    <recommendedName>
        <fullName evidence="5">Sulfotransferase</fullName>
        <ecNumber evidence="5">2.8.2.-</ecNumber>
    </recommendedName>
</protein>
<dbReference type="Pfam" id="PF00685">
    <property type="entry name" value="Sulfotransfer_1"/>
    <property type="match status" value="1"/>
</dbReference>
<dbReference type="SUPFAM" id="SSF52540">
    <property type="entry name" value="P-loop containing nucleoside triphosphate hydrolases"/>
    <property type="match status" value="1"/>
</dbReference>
<dbReference type="InterPro" id="IPR000863">
    <property type="entry name" value="Sulfotransferase_dom"/>
</dbReference>
<evidence type="ECO:0000256" key="5">
    <source>
        <dbReference type="RuleBase" id="RU361155"/>
    </source>
</evidence>
<feature type="transmembrane region" description="Helical" evidence="7">
    <location>
        <begin position="20"/>
        <end position="38"/>
    </location>
</feature>
<evidence type="ECO:0000256" key="7">
    <source>
        <dbReference type="SAM" id="Phobius"/>
    </source>
</evidence>
<proteinExistence type="inferred from homology"/>
<evidence type="ECO:0000256" key="2">
    <source>
        <dbReference type="ARBA" id="ARBA00023180"/>
    </source>
</evidence>
<feature type="domain" description="Sulfotransferase" evidence="8">
    <location>
        <begin position="101"/>
        <end position="147"/>
    </location>
</feature>
<keyword evidence="10" id="KW-1185">Reference proteome</keyword>
<dbReference type="InterPro" id="IPR037359">
    <property type="entry name" value="NST/OST"/>
</dbReference>
<dbReference type="AlphaFoldDB" id="A0AAV2LCI0"/>
<keyword evidence="2" id="KW-0325">Glycoprotein</keyword>